<evidence type="ECO:0000256" key="2">
    <source>
        <dbReference type="ARBA" id="ARBA00022443"/>
    </source>
</evidence>
<dbReference type="SMART" id="SM00326">
    <property type="entry name" value="SH3"/>
    <property type="match status" value="1"/>
</dbReference>
<evidence type="ECO:0000313" key="10">
    <source>
        <dbReference type="RefSeq" id="XP_028967393.1"/>
    </source>
</evidence>
<dbReference type="SUPFAM" id="SSF52540">
    <property type="entry name" value="P-loop containing nucleoside triphosphate hydrolases"/>
    <property type="match status" value="1"/>
</dbReference>
<dbReference type="SUPFAM" id="SSF50156">
    <property type="entry name" value="PDZ domain-like"/>
    <property type="match status" value="1"/>
</dbReference>
<dbReference type="PROSITE" id="PS50052">
    <property type="entry name" value="GUANYLATE_KINASE_2"/>
    <property type="match status" value="1"/>
</dbReference>
<keyword evidence="2 3" id="KW-0728">SH3 domain</keyword>
<dbReference type="Pfam" id="PF00625">
    <property type="entry name" value="Guanylate_kin"/>
    <property type="match status" value="1"/>
</dbReference>
<dbReference type="InterPro" id="IPR027417">
    <property type="entry name" value="P-loop_NTPase"/>
</dbReference>
<dbReference type="CDD" id="cd00071">
    <property type="entry name" value="GMPK"/>
    <property type="match status" value="1"/>
</dbReference>
<dbReference type="Pfam" id="PF02828">
    <property type="entry name" value="L27"/>
    <property type="match status" value="1"/>
</dbReference>
<dbReference type="PANTHER" id="PTHR23122">
    <property type="entry name" value="MEMBRANE-ASSOCIATED GUANYLATE KINASE MAGUK"/>
    <property type="match status" value="1"/>
</dbReference>
<evidence type="ECO:0000256" key="3">
    <source>
        <dbReference type="PROSITE-ProRule" id="PRU00192"/>
    </source>
</evidence>
<gene>
    <name evidence="10" type="primary">LOC100905433</name>
</gene>
<dbReference type="SMART" id="SM00228">
    <property type="entry name" value="PDZ"/>
    <property type="match status" value="1"/>
</dbReference>
<dbReference type="Pfam" id="PF00018">
    <property type="entry name" value="SH3_1"/>
    <property type="match status" value="1"/>
</dbReference>
<dbReference type="AlphaFoldDB" id="A0AAJ7SGA9"/>
<dbReference type="Gene3D" id="3.40.50.300">
    <property type="entry name" value="P-loop containing nucleotide triphosphate hydrolases"/>
    <property type="match status" value="1"/>
</dbReference>
<dbReference type="InterPro" id="IPR001452">
    <property type="entry name" value="SH3_domain"/>
</dbReference>
<dbReference type="SUPFAM" id="SSF50044">
    <property type="entry name" value="SH3-domain"/>
    <property type="match status" value="1"/>
</dbReference>
<dbReference type="InterPro" id="IPR008144">
    <property type="entry name" value="Guanylate_kin-like_dom"/>
</dbReference>
<name>A0AAJ7SGA9_9ACAR</name>
<feature type="domain" description="L27" evidence="8">
    <location>
        <begin position="86"/>
        <end position="143"/>
    </location>
</feature>
<dbReference type="InterPro" id="IPR036028">
    <property type="entry name" value="SH3-like_dom_sf"/>
</dbReference>
<dbReference type="InterPro" id="IPR036034">
    <property type="entry name" value="PDZ_sf"/>
</dbReference>
<sequence>MVLFNAILGTQDRRRLLRSMEQLDKPSTSGYSGRDNPGYPEDPEENSKTIERIEVVTRELRIHTRTESKPGGPLSSSLQADLSKGPTTAHVKTVEIARDVARQCRANKYNKEAQELAKILGSPHVDNLLDAHDQVALMTLRKQADDEKVQESATETEDESFDKNQPETSSDDEDEQDTSQDSLATESLKVVVVRKVDGEPLGITVDACPESGRVRIARILAGGLIEKQGMLHVGDKIVEVNNVRTSTAENLQIMLRKAKPGALVFKVIPSPHDTSMHSNSFVKTLYSYDPSKDTLLPCKDIGLAFSMGDILQILNTQDPNWWQARKLGTRGHAGLIPSQELEERRRAFVPAEFDYATTTTMCGTKLTRHKRKTFYETRLADEFEKAELALYEEVTKVPPFERKTLVLVGASGVGRRSLRNQLIDEHPGLFGVPLPHTSRPIREDEIDGKVYHFVSREQMEADIADNKYLEWGEFGGHLYGTKLDSIREIMSRDKMVILDCSPQYLKILKSPEFMSYVVFVAAPPMPELRGLYDGNRYGSKYGRLDLNLTFDRAMSRQSRRALTLQSLASLQEDEDLKRTIDESARLERQFAAHFDATIVNHAFDKTYDQLKDLIEQTRTEPQWVPVSWVF</sequence>
<feature type="compositionally biased region" description="Acidic residues" evidence="4">
    <location>
        <begin position="169"/>
        <end position="178"/>
    </location>
</feature>
<dbReference type="PROSITE" id="PS00856">
    <property type="entry name" value="GUANYLATE_KINASE_1"/>
    <property type="match status" value="1"/>
</dbReference>
<organism evidence="9 10">
    <name type="scientific">Galendromus occidentalis</name>
    <name type="common">western predatory mite</name>
    <dbReference type="NCBI Taxonomy" id="34638"/>
    <lineage>
        <taxon>Eukaryota</taxon>
        <taxon>Metazoa</taxon>
        <taxon>Ecdysozoa</taxon>
        <taxon>Arthropoda</taxon>
        <taxon>Chelicerata</taxon>
        <taxon>Arachnida</taxon>
        <taxon>Acari</taxon>
        <taxon>Parasitiformes</taxon>
        <taxon>Mesostigmata</taxon>
        <taxon>Gamasina</taxon>
        <taxon>Phytoseioidea</taxon>
        <taxon>Phytoseiidae</taxon>
        <taxon>Typhlodrominae</taxon>
        <taxon>Galendromus</taxon>
    </lineage>
</organism>
<dbReference type="RefSeq" id="XP_028967393.1">
    <property type="nucleotide sequence ID" value="XM_029111560.1"/>
</dbReference>
<dbReference type="GeneID" id="100905433"/>
<dbReference type="SUPFAM" id="SSF101288">
    <property type="entry name" value="L27 domain"/>
    <property type="match status" value="1"/>
</dbReference>
<feature type="domain" description="SH3" evidence="5">
    <location>
        <begin position="277"/>
        <end position="346"/>
    </location>
</feature>
<reference evidence="10" key="1">
    <citation type="submission" date="2025-08" db="UniProtKB">
        <authorList>
            <consortium name="RefSeq"/>
        </authorList>
    </citation>
    <scope>IDENTIFICATION</scope>
</reference>
<dbReference type="InterPro" id="IPR008145">
    <property type="entry name" value="GK/Ca_channel_bsu"/>
</dbReference>
<evidence type="ECO:0000259" key="8">
    <source>
        <dbReference type="PROSITE" id="PS51022"/>
    </source>
</evidence>
<evidence type="ECO:0000259" key="7">
    <source>
        <dbReference type="PROSITE" id="PS50106"/>
    </source>
</evidence>
<dbReference type="FunFam" id="3.30.63.10:FF:000002">
    <property type="entry name" value="Guanylate kinase 1"/>
    <property type="match status" value="1"/>
</dbReference>
<evidence type="ECO:0000259" key="6">
    <source>
        <dbReference type="PROSITE" id="PS50052"/>
    </source>
</evidence>
<dbReference type="PROSITE" id="PS50002">
    <property type="entry name" value="SH3"/>
    <property type="match status" value="1"/>
</dbReference>
<dbReference type="InterPro" id="IPR001478">
    <property type="entry name" value="PDZ"/>
</dbReference>
<dbReference type="Gene3D" id="2.30.30.40">
    <property type="entry name" value="SH3 Domains"/>
    <property type="match status" value="1"/>
</dbReference>
<feature type="region of interest" description="Disordered" evidence="4">
    <location>
        <begin position="63"/>
        <end position="89"/>
    </location>
</feature>
<dbReference type="CTD" id="35343"/>
<proteinExistence type="inferred from homology"/>
<evidence type="ECO:0000313" key="9">
    <source>
        <dbReference type="Proteomes" id="UP000694867"/>
    </source>
</evidence>
<dbReference type="PROSITE" id="PS51022">
    <property type="entry name" value="L27"/>
    <property type="match status" value="1"/>
</dbReference>
<dbReference type="Proteomes" id="UP000694867">
    <property type="component" value="Unplaced"/>
</dbReference>
<dbReference type="GO" id="GO:0030054">
    <property type="term" value="C:cell junction"/>
    <property type="evidence" value="ECO:0007669"/>
    <property type="project" value="UniProtKB-ARBA"/>
</dbReference>
<comment type="similarity">
    <text evidence="1">Belongs to the MAGUK family.</text>
</comment>
<feature type="domain" description="PDZ" evidence="7">
    <location>
        <begin position="189"/>
        <end position="258"/>
    </location>
</feature>
<dbReference type="InterPro" id="IPR020590">
    <property type="entry name" value="Guanylate_kinase_CS"/>
</dbReference>
<feature type="region of interest" description="Disordered" evidence="4">
    <location>
        <begin position="20"/>
        <end position="49"/>
    </location>
</feature>
<feature type="region of interest" description="Disordered" evidence="4">
    <location>
        <begin position="142"/>
        <end position="184"/>
    </location>
</feature>
<dbReference type="SMART" id="SM00072">
    <property type="entry name" value="GuKc"/>
    <property type="match status" value="1"/>
</dbReference>
<accession>A0AAJ7SGA9</accession>
<dbReference type="Gene3D" id="1.10.287.650">
    <property type="entry name" value="L27 domain"/>
    <property type="match status" value="1"/>
</dbReference>
<feature type="domain" description="Guanylate kinase-like" evidence="6">
    <location>
        <begin position="402"/>
        <end position="615"/>
    </location>
</feature>
<dbReference type="InterPro" id="IPR014775">
    <property type="entry name" value="L27_C"/>
</dbReference>
<dbReference type="CDD" id="cd11862">
    <property type="entry name" value="SH3_MPP"/>
    <property type="match status" value="1"/>
</dbReference>
<dbReference type="InterPro" id="IPR050716">
    <property type="entry name" value="MAGUK"/>
</dbReference>
<dbReference type="Pfam" id="PF00595">
    <property type="entry name" value="PDZ"/>
    <property type="match status" value="1"/>
</dbReference>
<dbReference type="Gene3D" id="2.30.42.10">
    <property type="match status" value="1"/>
</dbReference>
<dbReference type="KEGG" id="goe:100905433"/>
<protein>
    <submittedName>
        <fullName evidence="10">MAGUK p55 subfamily member 6</fullName>
    </submittedName>
</protein>
<evidence type="ECO:0000259" key="5">
    <source>
        <dbReference type="PROSITE" id="PS50002"/>
    </source>
</evidence>
<dbReference type="InterPro" id="IPR004172">
    <property type="entry name" value="L27_dom"/>
</dbReference>
<dbReference type="InterPro" id="IPR036892">
    <property type="entry name" value="L27_dom_sf"/>
</dbReference>
<evidence type="ECO:0000256" key="1">
    <source>
        <dbReference type="ARBA" id="ARBA00007014"/>
    </source>
</evidence>
<dbReference type="PROSITE" id="PS50106">
    <property type="entry name" value="PDZ"/>
    <property type="match status" value="1"/>
</dbReference>
<keyword evidence="9" id="KW-1185">Reference proteome</keyword>
<evidence type="ECO:0000256" key="4">
    <source>
        <dbReference type="SAM" id="MobiDB-lite"/>
    </source>
</evidence>